<feature type="compositionally biased region" description="Low complexity" evidence="4">
    <location>
        <begin position="1169"/>
        <end position="1179"/>
    </location>
</feature>
<dbReference type="GO" id="GO:0045727">
    <property type="term" value="P:positive regulation of translation"/>
    <property type="evidence" value="ECO:0007669"/>
    <property type="project" value="TreeGrafter"/>
</dbReference>
<dbReference type="SMART" id="SM00715">
    <property type="entry name" value="LA"/>
    <property type="match status" value="1"/>
</dbReference>
<dbReference type="PANTHER" id="PTHR22792">
    <property type="entry name" value="LUPUS LA PROTEIN-RELATED"/>
    <property type="match status" value="1"/>
</dbReference>
<dbReference type="Pfam" id="PF21071">
    <property type="entry name" value="LARP1_HEAT"/>
    <property type="match status" value="1"/>
</dbReference>
<evidence type="ECO:0000256" key="2">
    <source>
        <dbReference type="ARBA" id="ARBA00072183"/>
    </source>
</evidence>
<feature type="region of interest" description="Disordered" evidence="4">
    <location>
        <begin position="654"/>
        <end position="714"/>
    </location>
</feature>
<feature type="compositionally biased region" description="Low complexity" evidence="4">
    <location>
        <begin position="238"/>
        <end position="253"/>
    </location>
</feature>
<feature type="compositionally biased region" description="Basic and acidic residues" evidence="4">
    <location>
        <begin position="272"/>
        <end position="282"/>
    </location>
</feature>
<feature type="compositionally biased region" description="Basic and acidic residues" evidence="4">
    <location>
        <begin position="701"/>
        <end position="713"/>
    </location>
</feature>
<feature type="compositionally biased region" description="Polar residues" evidence="4">
    <location>
        <begin position="885"/>
        <end position="894"/>
    </location>
</feature>
<dbReference type="GO" id="GO:0008187">
    <property type="term" value="F:poly-pyrimidine tract binding"/>
    <property type="evidence" value="ECO:0007669"/>
    <property type="project" value="UniProtKB-ARBA"/>
</dbReference>
<dbReference type="Pfam" id="PF05383">
    <property type="entry name" value="La"/>
    <property type="match status" value="1"/>
</dbReference>
<dbReference type="OrthoDB" id="340227at2759"/>
<feature type="region of interest" description="Disordered" evidence="4">
    <location>
        <begin position="543"/>
        <end position="641"/>
    </location>
</feature>
<feature type="compositionally biased region" description="Low complexity" evidence="4">
    <location>
        <begin position="895"/>
        <end position="913"/>
    </location>
</feature>
<dbReference type="FunFam" id="1.10.10.10:FF:000131">
    <property type="entry name" value="la-related protein 1B isoform X2"/>
    <property type="match status" value="1"/>
</dbReference>
<feature type="region of interest" description="Disordered" evidence="4">
    <location>
        <begin position="27"/>
        <end position="380"/>
    </location>
</feature>
<sequence length="1179" mass="129180">MSEPALDERAGDADAAGSSYAQALRGRSLADGGDAAEEFPELGAPADSAEHDESGEWKQSKNRRADKRQQARERRDQRVRRERRERPHRGPPPSAAAQPEEGDRAATGEQTAPAAQPAAGDAAVSGEEAGAPAADETKFVDAPPPKENAWSKKQAGAAQPAAPAAAAAAAPAEPAQKPEPPPAAARPAATAAVPKPASTDGPARPPTVVRANSGDKSKINAKASDFSDLGDWPSLEKTSSAPGTPRPATAPAGSGSGLTNGGGTAPSSQDDDSSKENYDENRQNASGTDSSKRKRSTPKQKWKPMDIEFRGRGKRADRSPRGGFRSRLDPRRGGSSESSNWREDSRSVERRGRGRGRGRPRARGRGRGGSAAAGLAADEWSGQDPLEEMGADLGAKVPEYLRSDPAFLDMYHNYVYPSPYLQLSDVALREAIKKQIEYYFSEENLQKDFFLRRKMDEEGYLPVSLIASFHRVEALTRDIKLVIQAVENSDVVEIADGVKIRAKVEPGKWRLAPNAPAPLAGLLPGGELNPDVPEFVPHFLQQSAPAAPDSGSGPAAASSADPAAAGAELAEEALPQEARRETEGAMGVPAGRSSYLSLLNSPPLSSSAPESEWRQVRRRSREPRPRAGGNATSSPAPAVDDREELNFQFDEEIESKVPAGGRNNTFTDDWSDDESENDFPDRGLDNLMIVTQTPPPSRLPNRPDKHEGHDRTGDYISRVKMTQDLASAINDGLFYYERDLWEQPEWENFSNQKNVSVISSEEFSKIKPPSPKASNQQVPPPPPPLLQPPADDSNLSRSLPADIPMTPKGAAGRQAPTTPRTPHGSRLDASQAPRFYPVVKSNRPPDKMTPRKRKLRHSQNPPVEHHVGWVMDSRRHPPSRRERTISQTSNASNVSGTSPSEGGLSTSLGSTPGALPQFQHPSHALLKENNFTQQVYHKYRARCLRERKRLGVGQSQEMNTLFRFWSFFLRDNFNRKMYEEFRQLANEDAVDGYRYGLECLFRFYSYGLERRFRPELYLHFQEETLKDFETGQLYGLEKFWAFKKYYRQARSLDTLPELQAALKDFRRLEDFRVLPPAGEEDGSGRRSRHTSDSAQGRPRQQGRRGTSSEAARGHGRGGGRGARSRTTSEGEGGAHYRRQHRHLAGKRPAAQQPQQQQQPAKVETQELRAAPAVSASASS</sequence>
<proteinExistence type="predicted"/>
<reference evidence="6 7" key="1">
    <citation type="submission" date="2019-07" db="EMBL/GenBank/DDBJ databases">
        <title>Draft genome assembly of a fouling barnacle, Amphibalanus amphitrite (Darwin, 1854): The first reference genome for Thecostraca.</title>
        <authorList>
            <person name="Kim W."/>
        </authorList>
    </citation>
    <scope>NUCLEOTIDE SEQUENCE [LARGE SCALE GENOMIC DNA]</scope>
    <source>
        <strain evidence="6">SNU_AA5</strain>
        <tissue evidence="6">Soma without cirri and trophi</tissue>
    </source>
</reference>
<comment type="caution">
    <text evidence="6">The sequence shown here is derived from an EMBL/GenBank/DDBJ whole genome shotgun (WGS) entry which is preliminary data.</text>
</comment>
<keyword evidence="1 3" id="KW-0694">RNA-binding</keyword>
<evidence type="ECO:0000259" key="5">
    <source>
        <dbReference type="PROSITE" id="PS50961"/>
    </source>
</evidence>
<feature type="compositionally biased region" description="Low complexity" evidence="4">
    <location>
        <begin position="543"/>
        <end position="576"/>
    </location>
</feature>
<feature type="region of interest" description="Disordered" evidence="4">
    <location>
        <begin position="760"/>
        <end position="918"/>
    </location>
</feature>
<feature type="compositionally biased region" description="Low complexity" evidence="4">
    <location>
        <begin position="1095"/>
        <end position="1110"/>
    </location>
</feature>
<evidence type="ECO:0000256" key="4">
    <source>
        <dbReference type="SAM" id="MobiDB-lite"/>
    </source>
</evidence>
<feature type="compositionally biased region" description="Basic and acidic residues" evidence="4">
    <location>
        <begin position="48"/>
        <end position="59"/>
    </location>
</feature>
<dbReference type="InterPro" id="IPR006607">
    <property type="entry name" value="DM15"/>
</dbReference>
<feature type="compositionally biased region" description="Acidic residues" evidence="4">
    <location>
        <begin position="669"/>
        <end position="678"/>
    </location>
</feature>
<dbReference type="InterPro" id="IPR006630">
    <property type="entry name" value="La_HTH"/>
</dbReference>
<dbReference type="Gene3D" id="1.10.10.10">
    <property type="entry name" value="Winged helix-like DNA-binding domain superfamily/Winged helix DNA-binding domain"/>
    <property type="match status" value="1"/>
</dbReference>
<feature type="compositionally biased region" description="Basic residues" evidence="4">
    <location>
        <begin position="292"/>
        <end position="302"/>
    </location>
</feature>
<feature type="compositionally biased region" description="Low complexity" evidence="4">
    <location>
        <begin position="155"/>
        <end position="175"/>
    </location>
</feature>
<gene>
    <name evidence="6" type="primary">LARP1_2</name>
    <name evidence="6" type="ORF">FJT64_002276</name>
</gene>
<dbReference type="PANTHER" id="PTHR22792:SF132">
    <property type="entry name" value="LA-RELATED PROTEIN 1"/>
    <property type="match status" value="1"/>
</dbReference>
<dbReference type="GO" id="GO:0000339">
    <property type="term" value="F:RNA cap binding"/>
    <property type="evidence" value="ECO:0007669"/>
    <property type="project" value="InterPro"/>
</dbReference>
<feature type="compositionally biased region" description="Basic residues" evidence="4">
    <location>
        <begin position="1135"/>
        <end position="1145"/>
    </location>
</feature>
<evidence type="ECO:0000256" key="3">
    <source>
        <dbReference type="PROSITE-ProRule" id="PRU00332"/>
    </source>
</evidence>
<dbReference type="InterPro" id="IPR036388">
    <property type="entry name" value="WH-like_DNA-bd_sf"/>
</dbReference>
<name>A0A6A4WN40_AMPAM</name>
<feature type="compositionally biased region" description="Basic residues" evidence="4">
    <location>
        <begin position="352"/>
        <end position="366"/>
    </location>
</feature>
<dbReference type="InterPro" id="IPR045180">
    <property type="entry name" value="La_dom_prot"/>
</dbReference>
<feature type="compositionally biased region" description="Low complexity" evidence="4">
    <location>
        <begin position="185"/>
        <end position="197"/>
    </location>
</feature>
<dbReference type="SMART" id="SM00684">
    <property type="entry name" value="DM15"/>
    <property type="match status" value="3"/>
</dbReference>
<keyword evidence="7" id="KW-1185">Reference proteome</keyword>
<feature type="compositionally biased region" description="Pro residues" evidence="4">
    <location>
        <begin position="778"/>
        <end position="787"/>
    </location>
</feature>
<feature type="compositionally biased region" description="Low complexity" evidence="4">
    <location>
        <begin position="107"/>
        <end position="123"/>
    </location>
</feature>
<dbReference type="GO" id="GO:0010494">
    <property type="term" value="C:cytoplasmic stress granule"/>
    <property type="evidence" value="ECO:0007669"/>
    <property type="project" value="TreeGrafter"/>
</dbReference>
<feature type="compositionally biased region" description="Basic and acidic residues" evidence="4">
    <location>
        <begin position="863"/>
        <end position="884"/>
    </location>
</feature>
<organism evidence="6 7">
    <name type="scientific">Amphibalanus amphitrite</name>
    <name type="common">Striped barnacle</name>
    <name type="synonym">Balanus amphitrite</name>
    <dbReference type="NCBI Taxonomy" id="1232801"/>
    <lineage>
        <taxon>Eukaryota</taxon>
        <taxon>Metazoa</taxon>
        <taxon>Ecdysozoa</taxon>
        <taxon>Arthropoda</taxon>
        <taxon>Crustacea</taxon>
        <taxon>Multicrustacea</taxon>
        <taxon>Cirripedia</taxon>
        <taxon>Thoracica</taxon>
        <taxon>Thoracicalcarea</taxon>
        <taxon>Balanomorpha</taxon>
        <taxon>Balanoidea</taxon>
        <taxon>Balanidae</taxon>
        <taxon>Amphibalaninae</taxon>
        <taxon>Amphibalanus</taxon>
    </lineage>
</organism>
<protein>
    <recommendedName>
        <fullName evidence="2">La-related protein 1</fullName>
    </recommendedName>
</protein>
<feature type="domain" description="HTH La-type RNA-binding" evidence="5">
    <location>
        <begin position="422"/>
        <end position="512"/>
    </location>
</feature>
<feature type="compositionally biased region" description="Gly residues" evidence="4">
    <location>
        <begin position="254"/>
        <end position="264"/>
    </location>
</feature>
<accession>A0A6A4WN40</accession>
<dbReference type="PROSITE" id="PS50961">
    <property type="entry name" value="HTH_LA"/>
    <property type="match status" value="1"/>
</dbReference>
<dbReference type="GO" id="GO:0005829">
    <property type="term" value="C:cytosol"/>
    <property type="evidence" value="ECO:0007669"/>
    <property type="project" value="TreeGrafter"/>
</dbReference>
<feature type="compositionally biased region" description="Low complexity" evidence="4">
    <location>
        <begin position="593"/>
        <end position="610"/>
    </location>
</feature>
<dbReference type="EMBL" id="VIIS01000570">
    <property type="protein sequence ID" value="KAF0307453.1"/>
    <property type="molecule type" value="Genomic_DNA"/>
</dbReference>
<evidence type="ECO:0000313" key="7">
    <source>
        <dbReference type="Proteomes" id="UP000440578"/>
    </source>
</evidence>
<dbReference type="InterPro" id="IPR036390">
    <property type="entry name" value="WH_DNA-bd_sf"/>
</dbReference>
<dbReference type="GO" id="GO:0048255">
    <property type="term" value="P:mRNA stabilization"/>
    <property type="evidence" value="ECO:0007669"/>
    <property type="project" value="InterPro"/>
</dbReference>
<feature type="compositionally biased region" description="Basic residues" evidence="4">
    <location>
        <begin position="77"/>
        <end position="89"/>
    </location>
</feature>
<dbReference type="Proteomes" id="UP000440578">
    <property type="component" value="Unassembled WGS sequence"/>
</dbReference>
<feature type="compositionally biased region" description="Basic and acidic residues" evidence="4">
    <location>
        <begin position="303"/>
        <end position="351"/>
    </location>
</feature>
<evidence type="ECO:0000256" key="1">
    <source>
        <dbReference type="ARBA" id="ARBA00022884"/>
    </source>
</evidence>
<dbReference type="SUPFAM" id="SSF46785">
    <property type="entry name" value="Winged helix' DNA-binding domain"/>
    <property type="match status" value="1"/>
</dbReference>
<feature type="compositionally biased region" description="Low complexity" evidence="4">
    <location>
        <begin position="1148"/>
        <end position="1160"/>
    </location>
</feature>
<evidence type="ECO:0000313" key="6">
    <source>
        <dbReference type="EMBL" id="KAF0307453.1"/>
    </source>
</evidence>
<feature type="region of interest" description="Disordered" evidence="4">
    <location>
        <begin position="1073"/>
        <end position="1179"/>
    </location>
</feature>
<dbReference type="AlphaFoldDB" id="A0A6A4WN40"/>
<feature type="compositionally biased region" description="Basic and acidic residues" evidence="4">
    <location>
        <begin position="67"/>
        <end position="76"/>
    </location>
</feature>